<evidence type="ECO:0000313" key="8">
    <source>
        <dbReference type="Proteomes" id="UP000002027"/>
    </source>
</evidence>
<dbReference type="InParanoid" id="D1CA29"/>
<evidence type="ECO:0000259" key="6">
    <source>
        <dbReference type="Pfam" id="PF01850"/>
    </source>
</evidence>
<dbReference type="GO" id="GO:0016787">
    <property type="term" value="F:hydrolase activity"/>
    <property type="evidence" value="ECO:0007669"/>
    <property type="project" value="UniProtKB-KW"/>
</dbReference>
<feature type="binding site" evidence="5">
    <location>
        <position position="111"/>
    </location>
    <ligand>
        <name>Mg(2+)</name>
        <dbReference type="ChEBI" id="CHEBI:18420"/>
    </ligand>
</feature>
<evidence type="ECO:0000256" key="1">
    <source>
        <dbReference type="ARBA" id="ARBA00022649"/>
    </source>
</evidence>
<dbReference type="GO" id="GO:0004540">
    <property type="term" value="F:RNA nuclease activity"/>
    <property type="evidence" value="ECO:0007669"/>
    <property type="project" value="InterPro"/>
</dbReference>
<comment type="function">
    <text evidence="5">Toxic component of a toxin-antitoxin (TA) system. An RNase.</text>
</comment>
<reference evidence="8" key="1">
    <citation type="submission" date="2009-11" db="EMBL/GenBank/DDBJ databases">
        <title>The complete chromosome 2 of Sphaerobacter thermophilus DSM 20745.</title>
        <authorList>
            <person name="Lucas S."/>
            <person name="Copeland A."/>
            <person name="Lapidus A."/>
            <person name="Glavina del Rio T."/>
            <person name="Dalin E."/>
            <person name="Tice H."/>
            <person name="Bruce D."/>
            <person name="Goodwin L."/>
            <person name="Pitluck S."/>
            <person name="Kyrpides N."/>
            <person name="Mavromatis K."/>
            <person name="Ivanova N."/>
            <person name="Mikhailova N."/>
            <person name="LaButti K.M."/>
            <person name="Clum A."/>
            <person name="Sun H.I."/>
            <person name="Brettin T."/>
            <person name="Detter J.C."/>
            <person name="Han C."/>
            <person name="Larimer F."/>
            <person name="Land M."/>
            <person name="Hauser L."/>
            <person name="Markowitz V."/>
            <person name="Cheng J.F."/>
            <person name="Hugenholtz P."/>
            <person name="Woyke T."/>
            <person name="Wu D."/>
            <person name="Steenblock K."/>
            <person name="Schneider S."/>
            <person name="Pukall R."/>
            <person name="Goeker M."/>
            <person name="Klenk H.P."/>
            <person name="Eisen J.A."/>
        </authorList>
    </citation>
    <scope>NUCLEOTIDE SEQUENCE [LARGE SCALE GENOMIC DNA]</scope>
    <source>
        <strain evidence="8">ATCC 49802 / DSM 20745 / S 6022</strain>
    </source>
</reference>
<keyword evidence="5" id="KW-0800">Toxin</keyword>
<dbReference type="InterPro" id="IPR029060">
    <property type="entry name" value="PIN-like_dom_sf"/>
</dbReference>
<dbReference type="EC" id="3.1.-.-" evidence="5"/>
<keyword evidence="2 5" id="KW-0540">Nuclease</keyword>
<evidence type="ECO:0000256" key="4">
    <source>
        <dbReference type="ARBA" id="ARBA00022801"/>
    </source>
</evidence>
<accession>D1CA29</accession>
<keyword evidence="4 5" id="KW-0378">Hydrolase</keyword>
<feature type="binding site" evidence="5">
    <location>
        <position position="17"/>
    </location>
    <ligand>
        <name>Mg(2+)</name>
        <dbReference type="ChEBI" id="CHEBI:18420"/>
    </ligand>
</feature>
<dbReference type="Proteomes" id="UP000002027">
    <property type="component" value="Chromosome 2"/>
</dbReference>
<reference evidence="7 8" key="2">
    <citation type="journal article" date="2010" name="Stand. Genomic Sci.">
        <title>Complete genome sequence of Desulfohalobium retbaense type strain (HR(100)).</title>
        <authorList>
            <person name="Spring S."/>
            <person name="Nolan M."/>
            <person name="Lapidus A."/>
            <person name="Glavina Del Rio T."/>
            <person name="Copeland A."/>
            <person name="Tice H."/>
            <person name="Cheng J.F."/>
            <person name="Lucas S."/>
            <person name="Land M."/>
            <person name="Chen F."/>
            <person name="Bruce D."/>
            <person name="Goodwin L."/>
            <person name="Pitluck S."/>
            <person name="Ivanova N."/>
            <person name="Mavromatis K."/>
            <person name="Mikhailova N."/>
            <person name="Pati A."/>
            <person name="Chen A."/>
            <person name="Palaniappan K."/>
            <person name="Hauser L."/>
            <person name="Chang Y.J."/>
            <person name="Jeffries C.D."/>
            <person name="Munk C."/>
            <person name="Kiss H."/>
            <person name="Chain P."/>
            <person name="Han C."/>
            <person name="Brettin T."/>
            <person name="Detter J.C."/>
            <person name="Schuler E."/>
            <person name="Goker M."/>
            <person name="Rohde M."/>
            <person name="Bristow J."/>
            <person name="Eisen J.A."/>
            <person name="Markowitz V."/>
            <person name="Hugenholtz P."/>
            <person name="Kyrpides N.C."/>
            <person name="Klenk H.P."/>
        </authorList>
    </citation>
    <scope>NUCLEOTIDE SEQUENCE [LARGE SCALE GENOMIC DNA]</scope>
    <source>
        <strain evidence="8">ATCC 49802 / DSM 20745 / S 6022</strain>
    </source>
</reference>
<dbReference type="SUPFAM" id="SSF88723">
    <property type="entry name" value="PIN domain-like"/>
    <property type="match status" value="1"/>
</dbReference>
<dbReference type="STRING" id="479434.Sthe_3272"/>
<keyword evidence="1 5" id="KW-1277">Toxin-antitoxin system</keyword>
<dbReference type="GO" id="GO:0090729">
    <property type="term" value="F:toxin activity"/>
    <property type="evidence" value="ECO:0007669"/>
    <property type="project" value="UniProtKB-KW"/>
</dbReference>
<proteinExistence type="inferred from homology"/>
<name>D1CA29_SPHTD</name>
<dbReference type="eggNOG" id="COG1848">
    <property type="taxonomic scope" value="Bacteria"/>
</dbReference>
<protein>
    <recommendedName>
        <fullName evidence="5">Ribonuclease VapC</fullName>
        <shortName evidence="5">RNase VapC</shortName>
        <ecNumber evidence="5">3.1.-.-</ecNumber>
    </recommendedName>
    <alternativeName>
        <fullName evidence="5">Toxin VapC</fullName>
    </alternativeName>
</protein>
<gene>
    <name evidence="5" type="primary">vapC</name>
    <name evidence="7" type="ordered locus">Sthe_3272</name>
</gene>
<evidence type="ECO:0000256" key="2">
    <source>
        <dbReference type="ARBA" id="ARBA00022722"/>
    </source>
</evidence>
<comment type="cofactor">
    <cofactor evidence="5">
        <name>Mg(2+)</name>
        <dbReference type="ChEBI" id="CHEBI:18420"/>
    </cofactor>
</comment>
<sequence>MAGLDAALQGYRRIGIDTPIFIYHIEGSTRYAELAATLLDGVADGVFEGITSVLTLMELTVKPLRMGRVEVADEYDVLISNYPHLHVVAIGYRVARLAAQLRARFRLRPADALQIAAAVDHGAEAFVTNDRDLRRVSVIPVLLLEDFIPG</sequence>
<keyword evidence="8" id="KW-1185">Reference proteome</keyword>
<dbReference type="HOGENOM" id="CLU_125353_0_0_0"/>
<dbReference type="EMBL" id="CP001824">
    <property type="protein sequence ID" value="ACZ40672.1"/>
    <property type="molecule type" value="Genomic_DNA"/>
</dbReference>
<dbReference type="Gene3D" id="3.40.50.1010">
    <property type="entry name" value="5'-nuclease"/>
    <property type="match status" value="1"/>
</dbReference>
<dbReference type="KEGG" id="sti:Sthe_3272"/>
<evidence type="ECO:0000313" key="7">
    <source>
        <dbReference type="EMBL" id="ACZ40672.1"/>
    </source>
</evidence>
<evidence type="ECO:0000256" key="5">
    <source>
        <dbReference type="HAMAP-Rule" id="MF_00265"/>
    </source>
</evidence>
<dbReference type="AlphaFoldDB" id="D1CA29"/>
<dbReference type="RefSeq" id="WP_012873707.1">
    <property type="nucleotide sequence ID" value="NC_013524.1"/>
</dbReference>
<evidence type="ECO:0000256" key="3">
    <source>
        <dbReference type="ARBA" id="ARBA00022723"/>
    </source>
</evidence>
<dbReference type="InterPro" id="IPR002716">
    <property type="entry name" value="PIN_dom"/>
</dbReference>
<organism evidence="7 8">
    <name type="scientific">Sphaerobacter thermophilus (strain ATCC 49802 / DSM 20745 / KCCM 41009 / NCIMB 13125 / S 6022)</name>
    <dbReference type="NCBI Taxonomy" id="479434"/>
    <lineage>
        <taxon>Bacteria</taxon>
        <taxon>Pseudomonadati</taxon>
        <taxon>Thermomicrobiota</taxon>
        <taxon>Thermomicrobia</taxon>
        <taxon>Sphaerobacterales</taxon>
        <taxon>Sphaerobacterineae</taxon>
        <taxon>Sphaerobacteraceae</taxon>
        <taxon>Sphaerobacter</taxon>
    </lineage>
</organism>
<dbReference type="GO" id="GO:0000287">
    <property type="term" value="F:magnesium ion binding"/>
    <property type="evidence" value="ECO:0007669"/>
    <property type="project" value="UniProtKB-UniRule"/>
</dbReference>
<dbReference type="InterPro" id="IPR022907">
    <property type="entry name" value="VapC_family"/>
</dbReference>
<keyword evidence="3 5" id="KW-0479">Metal-binding</keyword>
<keyword evidence="5" id="KW-0460">Magnesium</keyword>
<comment type="similarity">
    <text evidence="5">Belongs to the PINc/VapC protein family.</text>
</comment>
<feature type="domain" description="PIN" evidence="6">
    <location>
        <begin position="16"/>
        <end position="137"/>
    </location>
</feature>
<dbReference type="HAMAP" id="MF_00265">
    <property type="entry name" value="VapC_Nob1"/>
    <property type="match status" value="1"/>
</dbReference>
<dbReference type="Pfam" id="PF01850">
    <property type="entry name" value="PIN"/>
    <property type="match status" value="1"/>
</dbReference>